<dbReference type="EMBL" id="QEWP01000001">
    <property type="protein sequence ID" value="PWE01006.1"/>
    <property type="molecule type" value="Genomic_DNA"/>
</dbReference>
<dbReference type="PANTHER" id="PTHR36566">
    <property type="entry name" value="NICKEL INSERTION PROTEIN-RELATED"/>
    <property type="match status" value="1"/>
</dbReference>
<evidence type="ECO:0000313" key="4">
    <source>
        <dbReference type="Proteomes" id="UP000244956"/>
    </source>
</evidence>
<accession>A0A2U2BD54</accession>
<feature type="compositionally biased region" description="Basic and acidic residues" evidence="2">
    <location>
        <begin position="129"/>
        <end position="140"/>
    </location>
</feature>
<dbReference type="AlphaFoldDB" id="A0A2U2BD54"/>
<dbReference type="RefSeq" id="WP_109262461.1">
    <property type="nucleotide sequence ID" value="NZ_QEWP01000001.1"/>
</dbReference>
<dbReference type="OrthoDB" id="9765625at2"/>
<evidence type="ECO:0000256" key="2">
    <source>
        <dbReference type="SAM" id="MobiDB-lite"/>
    </source>
</evidence>
<name>A0A2U2BD54_9BACT</name>
<dbReference type="PANTHER" id="PTHR36566:SF1">
    <property type="entry name" value="PYRIDINIUM-3,5-BISTHIOCARBOXYLIC ACID MONONUCLEOTIDE NICKEL INSERTION PROTEIN"/>
    <property type="match status" value="1"/>
</dbReference>
<comment type="caution">
    <text evidence="3">The sequence shown here is derived from an EMBL/GenBank/DDBJ whole genome shotgun (WGS) entry which is preliminary data.</text>
</comment>
<feature type="region of interest" description="Disordered" evidence="2">
    <location>
        <begin position="235"/>
        <end position="255"/>
    </location>
</feature>
<sequence>MELYINPGGGIAGDMFAAALIDAGADADKVTKAMQSAAEKLGRATVRHLKTADNCSRLFIEVEHHHGHLSSSRAMHLLEHLFEDFKIEKKYREFGVNMLNHLIKAEKEAHETYDFDMDDHHHHDHHHHTGGEGHHHHHKEDVPEAWLHEAQDILIDVIGAVMGLQDLSAPTTAKLTSPVSWGGGSISFSHGTLKVPAPATAVMIKNNHLPAQAGPIETELFTPTGAAVLSALSVKETEQPPSDRNPLAEGCSRGTKDLPVEPLKVLLFD</sequence>
<keyword evidence="4" id="KW-1185">Reference proteome</keyword>
<keyword evidence="1" id="KW-0533">Nickel</keyword>
<dbReference type="Proteomes" id="UP000244956">
    <property type="component" value="Unassembled WGS sequence"/>
</dbReference>
<dbReference type="InterPro" id="IPR002822">
    <property type="entry name" value="Ni_insertion"/>
</dbReference>
<evidence type="ECO:0008006" key="5">
    <source>
        <dbReference type="Google" id="ProtNLM"/>
    </source>
</evidence>
<evidence type="ECO:0000256" key="1">
    <source>
        <dbReference type="ARBA" id="ARBA00022596"/>
    </source>
</evidence>
<organism evidence="3 4">
    <name type="scientific">Marinilabilia rubra</name>
    <dbReference type="NCBI Taxonomy" id="2162893"/>
    <lineage>
        <taxon>Bacteria</taxon>
        <taxon>Pseudomonadati</taxon>
        <taxon>Bacteroidota</taxon>
        <taxon>Bacteroidia</taxon>
        <taxon>Marinilabiliales</taxon>
        <taxon>Marinilabiliaceae</taxon>
        <taxon>Marinilabilia</taxon>
    </lineage>
</organism>
<reference evidence="3 4" key="1">
    <citation type="submission" date="2018-05" db="EMBL/GenBank/DDBJ databases">
        <title>Marinilabilia rubrum sp. nov., isolated from saltern sediment.</title>
        <authorList>
            <person name="Zhang R."/>
        </authorList>
    </citation>
    <scope>NUCLEOTIDE SEQUENCE [LARGE SCALE GENOMIC DNA]</scope>
    <source>
        <strain evidence="3 4">WTE16</strain>
    </source>
</reference>
<proteinExistence type="predicted"/>
<protein>
    <recommendedName>
        <fullName evidence="5">LarC family nickel insertion protein</fullName>
    </recommendedName>
</protein>
<gene>
    <name evidence="3" type="ORF">DDZ16_00520</name>
</gene>
<feature type="region of interest" description="Disordered" evidence="2">
    <location>
        <begin position="117"/>
        <end position="140"/>
    </location>
</feature>
<evidence type="ECO:0000313" key="3">
    <source>
        <dbReference type="EMBL" id="PWE01006.1"/>
    </source>
</evidence>
<dbReference type="Pfam" id="PF01969">
    <property type="entry name" value="Ni_insertion"/>
    <property type="match status" value="2"/>
</dbReference>